<gene>
    <name evidence="2" type="ORF">FEM03_04585</name>
</gene>
<dbReference type="InterPro" id="IPR036237">
    <property type="entry name" value="Xyl_isomerase-like_sf"/>
</dbReference>
<dbReference type="GO" id="GO:0016853">
    <property type="term" value="F:isomerase activity"/>
    <property type="evidence" value="ECO:0007669"/>
    <property type="project" value="UniProtKB-KW"/>
</dbReference>
<keyword evidence="3" id="KW-1185">Reference proteome</keyword>
<dbReference type="RefSeq" id="WP_138085009.1">
    <property type="nucleotide sequence ID" value="NZ_VAUV01000003.1"/>
</dbReference>
<dbReference type="InterPro" id="IPR013022">
    <property type="entry name" value="Xyl_isomerase-like_TIM-brl"/>
</dbReference>
<name>A0A5R8KI61_9BACT</name>
<dbReference type="InterPro" id="IPR050312">
    <property type="entry name" value="IolE/XylAMocC-like"/>
</dbReference>
<feature type="domain" description="Xylose isomerase-like TIM barrel" evidence="1">
    <location>
        <begin position="67"/>
        <end position="302"/>
    </location>
</feature>
<dbReference type="AlphaFoldDB" id="A0A5R8KI61"/>
<dbReference type="EMBL" id="VAUV01000003">
    <property type="protein sequence ID" value="TLD72006.1"/>
    <property type="molecule type" value="Genomic_DNA"/>
</dbReference>
<reference evidence="2 3" key="1">
    <citation type="submission" date="2019-05" db="EMBL/GenBank/DDBJ databases">
        <title>Verrucobacter flavum gen. nov., sp. nov. a new member of the family Verrucomicrobiaceae.</title>
        <authorList>
            <person name="Szuroczki S."/>
            <person name="Abbaszade G."/>
            <person name="Szabo A."/>
            <person name="Felfoldi T."/>
            <person name="Schumann P."/>
            <person name="Boka K."/>
            <person name="Keki Z."/>
            <person name="Toumi M."/>
            <person name="Toth E."/>
        </authorList>
    </citation>
    <scope>NUCLEOTIDE SEQUENCE [LARGE SCALE GENOMIC DNA]</scope>
    <source>
        <strain evidence="2 3">MG-N-17</strain>
    </source>
</reference>
<comment type="caution">
    <text evidence="2">The sequence shown here is derived from an EMBL/GenBank/DDBJ whole genome shotgun (WGS) entry which is preliminary data.</text>
</comment>
<accession>A0A5R8KI61</accession>
<evidence type="ECO:0000259" key="1">
    <source>
        <dbReference type="Pfam" id="PF01261"/>
    </source>
</evidence>
<protein>
    <submittedName>
        <fullName evidence="2">Sugar phosphate isomerase/epimerase</fullName>
    </submittedName>
</protein>
<evidence type="ECO:0000313" key="2">
    <source>
        <dbReference type="EMBL" id="TLD72006.1"/>
    </source>
</evidence>
<dbReference type="PANTHER" id="PTHR12110:SF48">
    <property type="entry name" value="BLL3656 PROTEIN"/>
    <property type="match status" value="1"/>
</dbReference>
<evidence type="ECO:0000313" key="3">
    <source>
        <dbReference type="Proteomes" id="UP000306196"/>
    </source>
</evidence>
<organism evidence="2 3">
    <name type="scientific">Phragmitibacter flavus</name>
    <dbReference type="NCBI Taxonomy" id="2576071"/>
    <lineage>
        <taxon>Bacteria</taxon>
        <taxon>Pseudomonadati</taxon>
        <taxon>Verrucomicrobiota</taxon>
        <taxon>Verrucomicrobiia</taxon>
        <taxon>Verrucomicrobiales</taxon>
        <taxon>Verrucomicrobiaceae</taxon>
        <taxon>Phragmitibacter</taxon>
    </lineage>
</organism>
<dbReference type="Pfam" id="PF01261">
    <property type="entry name" value="AP_endonuc_2"/>
    <property type="match status" value="1"/>
</dbReference>
<keyword evidence="2" id="KW-0413">Isomerase</keyword>
<dbReference type="PANTHER" id="PTHR12110">
    <property type="entry name" value="HYDROXYPYRUVATE ISOMERASE"/>
    <property type="match status" value="1"/>
</dbReference>
<dbReference type="SUPFAM" id="SSF51658">
    <property type="entry name" value="Xylose isomerase-like"/>
    <property type="match status" value="1"/>
</dbReference>
<dbReference type="Gene3D" id="3.20.20.150">
    <property type="entry name" value="Divalent-metal-dependent TIM barrel enzymes"/>
    <property type="match status" value="1"/>
</dbReference>
<dbReference type="Proteomes" id="UP000306196">
    <property type="component" value="Unassembled WGS sequence"/>
</dbReference>
<sequence>MERRNFLTFAASAAVGIGTATKSAAAETKAPTDATGSALRYQKGVSPWPICLDTATIRPATLDDKVKFAAEAGYDAIEPWDRELEAYEKEGGNLKDLGKKIKDLGLFVPSMIGLWNALPPTQEAFDASLVDTRRRMRMAADVGCEHVQVIGNTAGEDWDQKWVAARYRDLIEIGINEFNLRPALVFVKFQPIKTFGQAMGIALDSNHPKAMVIPDTFHMHISGGGFEALKHLKGDNIAIIQFADAPAAPVIDEMKDADRVYPGDGVLPLPAILKDLKATGFKGCVSLELYNPKYWEQDHLTVAKTGLEKTVEVIRKAGV</sequence>
<proteinExistence type="predicted"/>
<dbReference type="OrthoDB" id="930834at2"/>